<evidence type="ECO:0000313" key="2">
    <source>
        <dbReference type="EMBL" id="KAK7024515.1"/>
    </source>
</evidence>
<gene>
    <name evidence="2" type="ORF">SK128_010561</name>
</gene>
<accession>A0AAN8ZTH2</accession>
<evidence type="ECO:0000313" key="3">
    <source>
        <dbReference type="Proteomes" id="UP001381693"/>
    </source>
</evidence>
<reference evidence="2 3" key="1">
    <citation type="submission" date="2023-11" db="EMBL/GenBank/DDBJ databases">
        <title>Halocaridina rubra genome assembly.</title>
        <authorList>
            <person name="Smith C."/>
        </authorList>
    </citation>
    <scope>NUCLEOTIDE SEQUENCE [LARGE SCALE GENOMIC DNA]</scope>
    <source>
        <strain evidence="2">EP-1</strain>
        <tissue evidence="2">Whole</tissue>
    </source>
</reference>
<proteinExistence type="predicted"/>
<keyword evidence="3" id="KW-1185">Reference proteome</keyword>
<evidence type="ECO:0000256" key="1">
    <source>
        <dbReference type="SAM" id="MobiDB-lite"/>
    </source>
</evidence>
<comment type="caution">
    <text evidence="2">The sequence shown here is derived from an EMBL/GenBank/DDBJ whole genome shotgun (WGS) entry which is preliminary data.</text>
</comment>
<name>A0AAN8ZTH2_HALRR</name>
<feature type="region of interest" description="Disordered" evidence="1">
    <location>
        <begin position="1"/>
        <end position="90"/>
    </location>
</feature>
<sequence length="125" mass="14020">MSGRRKLPQIPGASRPSTSQMTSLEDPESPRGSRDLPMDRSDDRSSSGGTNDEGSREPEGRSQNSSPATSLIRGPTLDQWPREKNNQLDPWEQDDLKGVLRDLNNTRDQLLALQHLICGVYKTWF</sequence>
<dbReference type="Proteomes" id="UP001381693">
    <property type="component" value="Unassembled WGS sequence"/>
</dbReference>
<protein>
    <submittedName>
        <fullName evidence="2">Uncharacterized protein</fullName>
    </submittedName>
</protein>
<feature type="compositionally biased region" description="Basic and acidic residues" evidence="1">
    <location>
        <begin position="28"/>
        <end position="45"/>
    </location>
</feature>
<organism evidence="2 3">
    <name type="scientific">Halocaridina rubra</name>
    <name type="common">Hawaiian red shrimp</name>
    <dbReference type="NCBI Taxonomy" id="373956"/>
    <lineage>
        <taxon>Eukaryota</taxon>
        <taxon>Metazoa</taxon>
        <taxon>Ecdysozoa</taxon>
        <taxon>Arthropoda</taxon>
        <taxon>Crustacea</taxon>
        <taxon>Multicrustacea</taxon>
        <taxon>Malacostraca</taxon>
        <taxon>Eumalacostraca</taxon>
        <taxon>Eucarida</taxon>
        <taxon>Decapoda</taxon>
        <taxon>Pleocyemata</taxon>
        <taxon>Caridea</taxon>
        <taxon>Atyoidea</taxon>
        <taxon>Atyidae</taxon>
        <taxon>Halocaridina</taxon>
    </lineage>
</organism>
<dbReference type="EMBL" id="JAXCGZ010022766">
    <property type="protein sequence ID" value="KAK7024515.1"/>
    <property type="molecule type" value="Genomic_DNA"/>
</dbReference>
<dbReference type="AlphaFoldDB" id="A0AAN8ZTH2"/>